<gene>
    <name evidence="1" type="ORF">BN874_2750004</name>
</gene>
<accession>A0A7U7GC29</accession>
<protein>
    <submittedName>
        <fullName evidence="1">Uncharacterized protein</fullName>
    </submittedName>
</protein>
<evidence type="ECO:0000313" key="1">
    <source>
        <dbReference type="EMBL" id="CDH45661.1"/>
    </source>
</evidence>
<name>A0A7U7GC29_9GAMM</name>
<evidence type="ECO:0000313" key="2">
    <source>
        <dbReference type="Proteomes" id="UP000019184"/>
    </source>
</evidence>
<organism evidence="1 2">
    <name type="scientific">Candidatus Contendobacter odensis Run_B_J11</name>
    <dbReference type="NCBI Taxonomy" id="1400861"/>
    <lineage>
        <taxon>Bacteria</taxon>
        <taxon>Pseudomonadati</taxon>
        <taxon>Pseudomonadota</taxon>
        <taxon>Gammaproteobacteria</taxon>
        <taxon>Candidatus Competibacteraceae</taxon>
        <taxon>Candidatus Contendibacter</taxon>
    </lineage>
</organism>
<proteinExistence type="predicted"/>
<dbReference type="Proteomes" id="UP000019184">
    <property type="component" value="Unassembled WGS sequence"/>
</dbReference>
<dbReference type="AlphaFoldDB" id="A0A7U7GC29"/>
<sequence>MAGIVKKRASYFQSPAPVGVSRTGLESALVILINDPMITVALLKDDLKIKRKESQNVIG</sequence>
<comment type="caution">
    <text evidence="1">The sequence shown here is derived from an EMBL/GenBank/DDBJ whole genome shotgun (WGS) entry which is preliminary data.</text>
</comment>
<dbReference type="EMBL" id="CBTK010000196">
    <property type="protein sequence ID" value="CDH45661.1"/>
    <property type="molecule type" value="Genomic_DNA"/>
</dbReference>
<keyword evidence="2" id="KW-1185">Reference proteome</keyword>
<reference evidence="1 2" key="1">
    <citation type="journal article" date="2014" name="ISME J.">
        <title>Candidatus Competibacter-lineage genomes retrieved from metagenomes reveal functional metabolic diversity.</title>
        <authorList>
            <person name="McIlroy S.J."/>
            <person name="Albertsen M."/>
            <person name="Andresen E.K."/>
            <person name="Saunders A.M."/>
            <person name="Kristiansen R."/>
            <person name="Stokholm-Bjerregaard M."/>
            <person name="Nielsen K.L."/>
            <person name="Nielsen P.H."/>
        </authorList>
    </citation>
    <scope>NUCLEOTIDE SEQUENCE [LARGE SCALE GENOMIC DNA]</scope>
    <source>
        <strain evidence="1 2">Run_B_J11</strain>
    </source>
</reference>